<dbReference type="NCBIfam" id="TIGR00274">
    <property type="entry name" value="N-acetylmuramic acid 6-phosphate etherase"/>
    <property type="match status" value="1"/>
</dbReference>
<dbReference type="Gene3D" id="1.10.8.1080">
    <property type="match status" value="1"/>
</dbReference>
<keyword evidence="1" id="KW-0456">Lyase</keyword>
<proteinExistence type="inferred from homology"/>
<dbReference type="EMBL" id="JBANRG010000031">
    <property type="protein sequence ID" value="KAK7451210.1"/>
    <property type="molecule type" value="Genomic_DNA"/>
</dbReference>
<dbReference type="InterPro" id="IPR005486">
    <property type="entry name" value="Glucokinase_regulatory_CS"/>
</dbReference>
<sequence length="340" mass="36490">MNDRYTSLSPTPILSPNLASLASETPNPRTVNIDTCSTLDICKVINEQDTKVALAVSDVVPKVAEVIDAIAERIMDGGRLLYMGAGTSGRIGLLDASSLPTTFSADPNQFIALIAGGDQSLRRLHPNEGVEDSREAGVADLEALLPYPQDTLIGITASGRTPYVLGALARAKRLGLLTIGLVTTRPSAVLCEGSCEFVIDPAVGPEVIAGSTRMKAGTATKMILNMISTGIHIKLGHTYGNLMIDIQASNTKLVQRARRIIRSISSEFTLPPTYAGIMTDDEQLDVVVRRCNGSVKLALVVIVSGWGVDLCRDALERRKGFLKAVLEDVRYETVVRVFKN</sequence>
<dbReference type="InterPro" id="IPR005488">
    <property type="entry name" value="Etherase_MurQ"/>
</dbReference>
<evidence type="ECO:0000256" key="2">
    <source>
        <dbReference type="ARBA" id="ARBA00023277"/>
    </source>
</evidence>
<evidence type="ECO:0000313" key="4">
    <source>
        <dbReference type="EMBL" id="KAK7451210.1"/>
    </source>
</evidence>
<keyword evidence="5" id="KW-1185">Reference proteome</keyword>
<feature type="domain" description="SIS" evidence="3">
    <location>
        <begin position="70"/>
        <end position="237"/>
    </location>
</feature>
<dbReference type="HAMAP" id="MF_00068">
    <property type="entry name" value="MurQ"/>
    <property type="match status" value="1"/>
</dbReference>
<reference evidence="4 5" key="1">
    <citation type="submission" date="2024-01" db="EMBL/GenBank/DDBJ databases">
        <title>A draft genome for the cacao thread blight pathogen Marasmiellus scandens.</title>
        <authorList>
            <person name="Baruah I.K."/>
            <person name="Leung J."/>
            <person name="Bukari Y."/>
            <person name="Amoako-Attah I."/>
            <person name="Meinhardt L.W."/>
            <person name="Bailey B.A."/>
            <person name="Cohen S.P."/>
        </authorList>
    </citation>
    <scope>NUCLEOTIDE SEQUENCE [LARGE SCALE GENOMIC DNA]</scope>
    <source>
        <strain evidence="4 5">GH-19</strain>
    </source>
</reference>
<dbReference type="Gene3D" id="3.40.50.10490">
    <property type="entry name" value="Glucose-6-phosphate isomerase like protein, domain 1"/>
    <property type="match status" value="1"/>
</dbReference>
<dbReference type="Proteomes" id="UP001498398">
    <property type="component" value="Unassembled WGS sequence"/>
</dbReference>
<dbReference type="CDD" id="cd05007">
    <property type="entry name" value="SIS_Etherase"/>
    <property type="match status" value="1"/>
</dbReference>
<evidence type="ECO:0000313" key="5">
    <source>
        <dbReference type="Proteomes" id="UP001498398"/>
    </source>
</evidence>
<evidence type="ECO:0000256" key="1">
    <source>
        <dbReference type="ARBA" id="ARBA00023239"/>
    </source>
</evidence>
<comment type="caution">
    <text evidence="4">The sequence shown here is derived from an EMBL/GenBank/DDBJ whole genome shotgun (WGS) entry which is preliminary data.</text>
</comment>
<dbReference type="PANTHER" id="PTHR10088:SF4">
    <property type="entry name" value="GLUCOKINASE REGULATORY PROTEIN"/>
    <property type="match status" value="1"/>
</dbReference>
<dbReference type="PROSITE" id="PS01272">
    <property type="entry name" value="GCKR"/>
    <property type="match status" value="1"/>
</dbReference>
<accession>A0ABR1J9H4</accession>
<dbReference type="InterPro" id="IPR001347">
    <property type="entry name" value="SIS_dom"/>
</dbReference>
<protein>
    <recommendedName>
        <fullName evidence="3">SIS domain-containing protein</fullName>
    </recommendedName>
</protein>
<gene>
    <name evidence="4" type="ORF">VKT23_012546</name>
</gene>
<dbReference type="PANTHER" id="PTHR10088">
    <property type="entry name" value="GLUCOKINASE REGULATORY PROTEIN"/>
    <property type="match status" value="1"/>
</dbReference>
<dbReference type="PROSITE" id="PS51464">
    <property type="entry name" value="SIS"/>
    <property type="match status" value="1"/>
</dbReference>
<evidence type="ECO:0000259" key="3">
    <source>
        <dbReference type="PROSITE" id="PS51464"/>
    </source>
</evidence>
<dbReference type="NCBIfam" id="NF009222">
    <property type="entry name" value="PRK12570.1"/>
    <property type="match status" value="1"/>
</dbReference>
<dbReference type="NCBIfam" id="NF003915">
    <property type="entry name" value="PRK05441.1"/>
    <property type="match status" value="1"/>
</dbReference>
<dbReference type="InterPro" id="IPR040190">
    <property type="entry name" value="MURQ/GCKR"/>
</dbReference>
<organism evidence="4 5">
    <name type="scientific">Marasmiellus scandens</name>
    <dbReference type="NCBI Taxonomy" id="2682957"/>
    <lineage>
        <taxon>Eukaryota</taxon>
        <taxon>Fungi</taxon>
        <taxon>Dikarya</taxon>
        <taxon>Basidiomycota</taxon>
        <taxon>Agaricomycotina</taxon>
        <taxon>Agaricomycetes</taxon>
        <taxon>Agaricomycetidae</taxon>
        <taxon>Agaricales</taxon>
        <taxon>Marasmiineae</taxon>
        <taxon>Omphalotaceae</taxon>
        <taxon>Marasmiellus</taxon>
    </lineage>
</organism>
<keyword evidence="2" id="KW-0119">Carbohydrate metabolism</keyword>
<dbReference type="SUPFAM" id="SSF53697">
    <property type="entry name" value="SIS domain"/>
    <property type="match status" value="1"/>
</dbReference>
<name>A0ABR1J9H4_9AGAR</name>
<dbReference type="InterPro" id="IPR046348">
    <property type="entry name" value="SIS_dom_sf"/>
</dbReference>
<dbReference type="Pfam" id="PF22645">
    <property type="entry name" value="GKRP_SIS_N"/>
    <property type="match status" value="1"/>
</dbReference>